<proteinExistence type="predicted"/>
<accession>A0AAJ6JYF6</accession>
<protein>
    <submittedName>
        <fullName evidence="2">Uncharacterized protein</fullName>
    </submittedName>
</protein>
<dbReference type="EMBL" id="CP092148">
    <property type="protein sequence ID" value="WGS67280.1"/>
    <property type="molecule type" value="Genomic_DNA"/>
</dbReference>
<dbReference type="Proteomes" id="UP001237869">
    <property type="component" value="Chromosome"/>
</dbReference>
<keyword evidence="1" id="KW-1133">Transmembrane helix</keyword>
<dbReference type="AlphaFoldDB" id="A0AAJ6JYF6"/>
<sequence length="159" mass="19295">MKKIKEEFNFLKINLKKDFLIKIIYNETMLFIKNKNNINRIKENLKINFVLLCDYILSSLQSLMNYEDSLFFFVKQALIFIIVMKHLLFVIIKKIIVSIFSLKYSIIFINFKIKKDYEIKKTDILDVSSKDKFIFIKYIIKNSLHFILNIMIFFINYFI</sequence>
<gene>
    <name evidence="2" type="ORF">MEJ65_00165</name>
</gene>
<feature type="transmembrane region" description="Helical" evidence="1">
    <location>
        <begin position="138"/>
        <end position="158"/>
    </location>
</feature>
<keyword evidence="1" id="KW-0812">Transmembrane</keyword>
<dbReference type="RefSeq" id="WP_280956084.1">
    <property type="nucleotide sequence ID" value="NZ_CP092145.1"/>
</dbReference>
<keyword evidence="1" id="KW-0472">Membrane</keyword>
<evidence type="ECO:0000313" key="3">
    <source>
        <dbReference type="Proteomes" id="UP001237869"/>
    </source>
</evidence>
<reference evidence="2" key="1">
    <citation type="submission" date="2022-02" db="EMBL/GenBank/DDBJ databases">
        <title>Long-read sequencing of the primary endosymbionts of Cacopsylla melanoneura.</title>
        <authorList>
            <person name="Dittmer J."/>
            <person name="Corretto E."/>
            <person name="Stauffer C."/>
            <person name="Schuler H."/>
        </authorList>
    </citation>
    <scope>NUCLEOTIDE SEQUENCE</scope>
    <source>
        <strain evidence="2">Cmel4</strain>
    </source>
</reference>
<evidence type="ECO:0000256" key="1">
    <source>
        <dbReference type="SAM" id="Phobius"/>
    </source>
</evidence>
<evidence type="ECO:0000313" key="2">
    <source>
        <dbReference type="EMBL" id="WGS67280.1"/>
    </source>
</evidence>
<name>A0AAJ6JYF6_CARRU</name>
<organism evidence="2 3">
    <name type="scientific">Carsonella ruddii</name>
    <dbReference type="NCBI Taxonomy" id="114186"/>
    <lineage>
        <taxon>Bacteria</taxon>
        <taxon>Pseudomonadati</taxon>
        <taxon>Pseudomonadota</taxon>
        <taxon>Gammaproteobacteria</taxon>
        <taxon>Oceanospirillales</taxon>
        <taxon>Halomonadaceae</taxon>
        <taxon>Zymobacter group</taxon>
        <taxon>Candidatus Carsonella</taxon>
    </lineage>
</organism>
<feature type="transmembrane region" description="Helical" evidence="1">
    <location>
        <begin position="70"/>
        <end position="92"/>
    </location>
</feature>